<evidence type="ECO:0000313" key="3">
    <source>
        <dbReference type="Proteomes" id="UP000032309"/>
    </source>
</evidence>
<comment type="caution">
    <text evidence="2">The sequence shown here is derived from an EMBL/GenBank/DDBJ whole genome shotgun (WGS) entry which is preliminary data.</text>
</comment>
<evidence type="ECO:0000313" key="2">
    <source>
        <dbReference type="EMBL" id="GAN32180.1"/>
    </source>
</evidence>
<dbReference type="Proteomes" id="UP000032309">
    <property type="component" value="Unassembled WGS sequence"/>
</dbReference>
<keyword evidence="1" id="KW-0472">Membrane</keyword>
<organism evidence="2 3">
    <name type="scientific">Candidatus Brocadia sinica JPN1</name>
    <dbReference type="NCBI Taxonomy" id="1197129"/>
    <lineage>
        <taxon>Bacteria</taxon>
        <taxon>Pseudomonadati</taxon>
        <taxon>Planctomycetota</taxon>
        <taxon>Candidatus Brocadiia</taxon>
        <taxon>Candidatus Brocadiales</taxon>
        <taxon>Candidatus Brocadiaceae</taxon>
        <taxon>Candidatus Brocadia</taxon>
    </lineage>
</organism>
<proteinExistence type="predicted"/>
<dbReference type="EMBL" id="BAFN01000001">
    <property type="protein sequence ID" value="GAN32180.1"/>
    <property type="molecule type" value="Genomic_DNA"/>
</dbReference>
<name>A0ABQ0JTX4_9BACT</name>
<protein>
    <submittedName>
        <fullName evidence="2">Uncharacterized protein</fullName>
    </submittedName>
</protein>
<feature type="transmembrane region" description="Helical" evidence="1">
    <location>
        <begin position="21"/>
        <end position="41"/>
    </location>
</feature>
<sequence>MNMTRKTRVDEVSQYYKPAAQIGFVIFLLFWVTALLSLYMPFSEKLGVHFQNILQSVFIVFVIAHFATSQINRFYLIPRAERMRRKQMISDAFGTNLSHDKTSLYYNNEYLPSVNRLGANTIENALFSKEVVASMLCSKRIITSGYVAIWVLAFALRHNNLEILTWITQIVFSGAIIAQWMNLEVLRFRHENTYEQLHYHFLHEISENSPRAVATILDAFVAYESAKSSAGCLLSSKVFNKLNPEITKKWDQIRQELNMNFQQDAALNGDSAGASSPTVS</sequence>
<keyword evidence="1" id="KW-0812">Transmembrane</keyword>
<keyword evidence="1" id="KW-1133">Transmembrane helix</keyword>
<gene>
    <name evidence="2" type="ORF">BROSI_A0692</name>
</gene>
<evidence type="ECO:0000256" key="1">
    <source>
        <dbReference type="SAM" id="Phobius"/>
    </source>
</evidence>
<reference evidence="3" key="1">
    <citation type="journal article" date="2015" name="Genome Announc.">
        <title>Draft Genome Sequence of an Anaerobic Ammonium-Oxidizing Bacterium, "Candidatus Brocadia sinica".</title>
        <authorList>
            <person name="Oshiki M."/>
            <person name="Shinyako-Hata K."/>
            <person name="Satoh H."/>
            <person name="Okabe S."/>
        </authorList>
    </citation>
    <scope>NUCLEOTIDE SEQUENCE [LARGE SCALE GENOMIC DNA]</scope>
    <source>
        <strain evidence="3">JPN1</strain>
    </source>
</reference>
<accession>A0ABQ0JTX4</accession>
<keyword evidence="3" id="KW-1185">Reference proteome</keyword>
<feature type="transmembrane region" description="Helical" evidence="1">
    <location>
        <begin position="53"/>
        <end position="76"/>
    </location>
</feature>